<keyword evidence="2" id="KW-1003">Cell membrane</keyword>
<keyword evidence="10 14" id="KW-0675">Receptor</keyword>
<evidence type="ECO:0000256" key="1">
    <source>
        <dbReference type="ARBA" id="ARBA00004651"/>
    </source>
</evidence>
<evidence type="ECO:0000313" key="20">
    <source>
        <dbReference type="RefSeq" id="XP_023932517.1"/>
    </source>
</evidence>
<dbReference type="STRING" id="7574.A0A2R2MR79"/>
<evidence type="ECO:0000256" key="4">
    <source>
        <dbReference type="ARBA" id="ARBA00022692"/>
    </source>
</evidence>
<dbReference type="GeneID" id="106174528"/>
<feature type="signal peptide" evidence="17">
    <location>
        <begin position="1"/>
        <end position="24"/>
    </location>
</feature>
<evidence type="ECO:0000256" key="16">
    <source>
        <dbReference type="SAM" id="Phobius"/>
    </source>
</evidence>
<dbReference type="Proteomes" id="UP000085678">
    <property type="component" value="Unplaced"/>
</dbReference>
<dbReference type="InterPro" id="IPR000276">
    <property type="entry name" value="GPCR_Rhodpsn"/>
</dbReference>
<dbReference type="GO" id="GO:0008528">
    <property type="term" value="F:G protein-coupled peptide receptor activity"/>
    <property type="evidence" value="ECO:0007669"/>
    <property type="project" value="TreeGrafter"/>
</dbReference>
<dbReference type="InterPro" id="IPR032675">
    <property type="entry name" value="LRR_dom_sf"/>
</dbReference>
<dbReference type="Gene3D" id="1.20.1070.10">
    <property type="entry name" value="Rhodopsin 7-helix transmembrane proteins"/>
    <property type="match status" value="1"/>
</dbReference>
<proteinExistence type="inferred from homology"/>
<comment type="subcellular location">
    <subcellularLocation>
        <location evidence="1">Cell membrane</location>
        <topology evidence="1">Multi-pass membrane protein</topology>
    </subcellularLocation>
</comment>
<keyword evidence="11" id="KW-0325">Glycoprotein</keyword>
<feature type="chain" id="PRO_5015152090" evidence="17">
    <location>
        <begin position="25"/>
        <end position="776"/>
    </location>
</feature>
<keyword evidence="19" id="KW-1185">Reference proteome</keyword>
<dbReference type="KEGG" id="lak:106174528"/>
<dbReference type="SUPFAM" id="SSF57424">
    <property type="entry name" value="LDL receptor-like module"/>
    <property type="match status" value="1"/>
</dbReference>
<dbReference type="PROSITE" id="PS50262">
    <property type="entry name" value="G_PROTEIN_RECEP_F1_2"/>
    <property type="match status" value="1"/>
</dbReference>
<dbReference type="CDD" id="cd15137">
    <property type="entry name" value="7tmA_Relaxin_R"/>
    <property type="match status" value="1"/>
</dbReference>
<dbReference type="Pfam" id="PF13855">
    <property type="entry name" value="LRR_8"/>
    <property type="match status" value="2"/>
</dbReference>
<evidence type="ECO:0000256" key="9">
    <source>
        <dbReference type="ARBA" id="ARBA00023157"/>
    </source>
</evidence>
<sequence>MERTANYLAFVLFPAIYLIVSADGHVPCAVGSFQCGNTTVCVKQEDHCDGQQDCPNGEDESYKMCVNNEGWFEHIVKNRTIPDVKDNASCGLQFVPSTCQCVKMTRLDCSSHSLVSIPSPLPANVTRLYLMRNNIKNISDGSFHGLRSIDLLHLEGNFIVSLRNNTFHGLRGLEKLSVANNSLVEIESGAFRTLPQLIWLFLQFNHIRRIPRGAFEGASKLEWIDLRGNDLQLYGDEFEGLPELNYLDLEGNHITHIRRETFQGYKSLRVLILRGNHIASVSPDAFADLHALLQLDLMNNKIMVLDESTFTHNVRMTKLDLADNPLPGFPRRLLSPLTQLKSLDLSGIIIPNIDASFFSNLKQLHHVHFERFSYCHKAIHVPNCFPKTDGLSTIENLLADVILRALVWIMALITCVGNLFVMLGRLMIREENRMHSVLVKNLAASDFLMGIYLMIIGAKDANYRDNYNMYASDWRSSWECRCTGCLAMASSEVSILILTYLSLERFVVISHPYTTKGLTSKKVIIALSGIWTAGILLAVIPVTSTHLFGDFYGTNGVCFPLHIYEPYEAGWQYSSFVFLGLNSVSVLIIALCYVSMFCSIQKSRQLSHGFSSDNSFALRFFFIVLTDALCWAPIIIIKIIALTRAPIPDEVHAWVAVFVLPINSAINPVLYSLTTVTFRTRLQKWGCCLKAQPQTSIARASILPSRSSFRQDAYSHFSDNQPDNSTYTMELLIAQDGAAKAYNGELLTPPSSPDHTAKEEETNKLVAAGDSEELKC</sequence>
<dbReference type="InterPro" id="IPR036055">
    <property type="entry name" value="LDL_receptor-like_sf"/>
</dbReference>
<evidence type="ECO:0000256" key="13">
    <source>
        <dbReference type="PROSITE-ProRule" id="PRU00124"/>
    </source>
</evidence>
<dbReference type="PANTHER" id="PTHR24372">
    <property type="entry name" value="GLYCOPROTEIN HORMONE RECEPTOR"/>
    <property type="match status" value="1"/>
</dbReference>
<dbReference type="InterPro" id="IPR023415">
    <property type="entry name" value="LDLR_class-A_CS"/>
</dbReference>
<feature type="transmembrane region" description="Helical" evidence="16">
    <location>
        <begin position="438"/>
        <end position="458"/>
    </location>
</feature>
<dbReference type="PRINTS" id="PR01739">
    <property type="entry name" value="RELAXINR"/>
</dbReference>
<dbReference type="PROSITE" id="PS51450">
    <property type="entry name" value="LRR"/>
    <property type="match status" value="1"/>
</dbReference>
<dbReference type="PANTHER" id="PTHR24372:SF80">
    <property type="entry name" value="FI21465P1-RELATED"/>
    <property type="match status" value="1"/>
</dbReference>
<feature type="transmembrane region" description="Helical" evidence="16">
    <location>
        <begin position="653"/>
        <end position="674"/>
    </location>
</feature>
<feature type="region of interest" description="Disordered" evidence="15">
    <location>
        <begin position="743"/>
        <end position="776"/>
    </location>
</feature>
<dbReference type="SUPFAM" id="SSF52058">
    <property type="entry name" value="L domain-like"/>
    <property type="match status" value="1"/>
</dbReference>
<dbReference type="SMART" id="SM00192">
    <property type="entry name" value="LDLa"/>
    <property type="match status" value="1"/>
</dbReference>
<comment type="similarity">
    <text evidence="14">Belongs to the G-protein coupled receptor 1 family.</text>
</comment>
<dbReference type="CDD" id="cd00112">
    <property type="entry name" value="LDLa"/>
    <property type="match status" value="1"/>
</dbReference>
<organism evidence="19 20">
    <name type="scientific">Lingula anatina</name>
    <name type="common">Brachiopod</name>
    <name type="synonym">Lingula unguis</name>
    <dbReference type="NCBI Taxonomy" id="7574"/>
    <lineage>
        <taxon>Eukaryota</taxon>
        <taxon>Metazoa</taxon>
        <taxon>Spiralia</taxon>
        <taxon>Lophotrochozoa</taxon>
        <taxon>Brachiopoda</taxon>
        <taxon>Linguliformea</taxon>
        <taxon>Lingulata</taxon>
        <taxon>Lingulida</taxon>
        <taxon>Linguloidea</taxon>
        <taxon>Lingulidae</taxon>
        <taxon>Lingula</taxon>
    </lineage>
</organism>
<keyword evidence="8 16" id="KW-0472">Membrane</keyword>
<keyword evidence="7 14" id="KW-0297">G-protein coupled receptor</keyword>
<dbReference type="Gene3D" id="3.80.10.10">
    <property type="entry name" value="Ribonuclease Inhibitor"/>
    <property type="match status" value="2"/>
</dbReference>
<dbReference type="AlphaFoldDB" id="A0A2R2MR79"/>
<dbReference type="InterPro" id="IPR008112">
    <property type="entry name" value="Relaxin_rcpt"/>
</dbReference>
<dbReference type="InterPro" id="IPR002172">
    <property type="entry name" value="LDrepeatLR_classA_rpt"/>
</dbReference>
<feature type="transmembrane region" description="Helical" evidence="16">
    <location>
        <begin position="523"/>
        <end position="542"/>
    </location>
</feature>
<keyword evidence="17" id="KW-0732">Signal</keyword>
<dbReference type="Gene3D" id="4.10.400.10">
    <property type="entry name" value="Low-density Lipoprotein Receptor"/>
    <property type="match status" value="1"/>
</dbReference>
<keyword evidence="5" id="KW-0677">Repeat</keyword>
<reference evidence="20" key="1">
    <citation type="submission" date="2025-08" db="UniProtKB">
        <authorList>
            <consortium name="RefSeq"/>
        </authorList>
    </citation>
    <scope>IDENTIFICATION</scope>
    <source>
        <tissue evidence="20">Gonads</tissue>
    </source>
</reference>
<dbReference type="InParanoid" id="A0A2R2MR79"/>
<dbReference type="OrthoDB" id="2101615at2759"/>
<dbReference type="PROSITE" id="PS00237">
    <property type="entry name" value="G_PROTEIN_RECEP_F1_1"/>
    <property type="match status" value="1"/>
</dbReference>
<protein>
    <submittedName>
        <fullName evidence="20">Relaxin receptor 2</fullName>
    </submittedName>
</protein>
<dbReference type="PROSITE" id="PS50068">
    <property type="entry name" value="LDLRA_2"/>
    <property type="match status" value="1"/>
</dbReference>
<evidence type="ECO:0000256" key="5">
    <source>
        <dbReference type="ARBA" id="ARBA00022737"/>
    </source>
</evidence>
<evidence type="ECO:0000256" key="7">
    <source>
        <dbReference type="ARBA" id="ARBA00023040"/>
    </source>
</evidence>
<dbReference type="PROSITE" id="PS01209">
    <property type="entry name" value="LDLRA_1"/>
    <property type="match status" value="1"/>
</dbReference>
<evidence type="ECO:0000256" key="10">
    <source>
        <dbReference type="ARBA" id="ARBA00023170"/>
    </source>
</evidence>
<evidence type="ECO:0000313" key="19">
    <source>
        <dbReference type="Proteomes" id="UP000085678"/>
    </source>
</evidence>
<dbReference type="InterPro" id="IPR003591">
    <property type="entry name" value="Leu-rich_rpt_typical-subtyp"/>
</dbReference>
<evidence type="ECO:0000256" key="17">
    <source>
        <dbReference type="SAM" id="SignalP"/>
    </source>
</evidence>
<dbReference type="GO" id="GO:0009755">
    <property type="term" value="P:hormone-mediated signaling pathway"/>
    <property type="evidence" value="ECO:0007669"/>
    <property type="project" value="TreeGrafter"/>
</dbReference>
<feature type="transmembrane region" description="Helical" evidence="16">
    <location>
        <begin position="405"/>
        <end position="426"/>
    </location>
</feature>
<feature type="domain" description="G-protein coupled receptors family 1 profile" evidence="18">
    <location>
        <begin position="417"/>
        <end position="671"/>
    </location>
</feature>
<dbReference type="Pfam" id="PF00057">
    <property type="entry name" value="Ldl_recept_a"/>
    <property type="match status" value="1"/>
</dbReference>
<keyword evidence="6 16" id="KW-1133">Transmembrane helix</keyword>
<dbReference type="SUPFAM" id="SSF81321">
    <property type="entry name" value="Family A G protein-coupled receptor-like"/>
    <property type="match status" value="1"/>
</dbReference>
<evidence type="ECO:0000259" key="18">
    <source>
        <dbReference type="PROSITE" id="PS50262"/>
    </source>
</evidence>
<evidence type="ECO:0000256" key="3">
    <source>
        <dbReference type="ARBA" id="ARBA00022614"/>
    </source>
</evidence>
<keyword evidence="9" id="KW-1015">Disulfide bond</keyword>
<evidence type="ECO:0000256" key="15">
    <source>
        <dbReference type="SAM" id="MobiDB-lite"/>
    </source>
</evidence>
<dbReference type="RefSeq" id="XP_023932517.1">
    <property type="nucleotide sequence ID" value="XM_024076749.1"/>
</dbReference>
<evidence type="ECO:0000256" key="2">
    <source>
        <dbReference type="ARBA" id="ARBA00022475"/>
    </source>
</evidence>
<dbReference type="InterPro" id="IPR001611">
    <property type="entry name" value="Leu-rich_rpt"/>
</dbReference>
<evidence type="ECO:0000256" key="8">
    <source>
        <dbReference type="ARBA" id="ARBA00023136"/>
    </source>
</evidence>
<dbReference type="InterPro" id="IPR017452">
    <property type="entry name" value="GPCR_Rhodpsn_7TM"/>
</dbReference>
<dbReference type="GO" id="GO:0007189">
    <property type="term" value="P:adenylate cyclase-activating G protein-coupled receptor signaling pathway"/>
    <property type="evidence" value="ECO:0007669"/>
    <property type="project" value="TreeGrafter"/>
</dbReference>
<dbReference type="FunCoup" id="A0A2R2MR79">
    <property type="interactions" value="67"/>
</dbReference>
<keyword evidence="12 14" id="KW-0807">Transducer</keyword>
<name>A0A2R2MR79_LINAN</name>
<comment type="caution">
    <text evidence="13">Lacks conserved residue(s) required for the propagation of feature annotation.</text>
</comment>
<dbReference type="FunFam" id="1.20.1070.10:FF:000023">
    <property type="entry name" value="Relaxin family peptide receptor 1"/>
    <property type="match status" value="1"/>
</dbReference>
<evidence type="ECO:0000256" key="11">
    <source>
        <dbReference type="ARBA" id="ARBA00023180"/>
    </source>
</evidence>
<keyword evidence="3" id="KW-0433">Leucine-rich repeat</keyword>
<evidence type="ECO:0000256" key="12">
    <source>
        <dbReference type="ARBA" id="ARBA00023224"/>
    </source>
</evidence>
<dbReference type="GO" id="GO:0005886">
    <property type="term" value="C:plasma membrane"/>
    <property type="evidence" value="ECO:0007669"/>
    <property type="project" value="UniProtKB-SubCell"/>
</dbReference>
<gene>
    <name evidence="20" type="primary">LOC106174528</name>
</gene>
<evidence type="ECO:0000256" key="6">
    <source>
        <dbReference type="ARBA" id="ARBA00022989"/>
    </source>
</evidence>
<keyword evidence="4 14" id="KW-0812">Transmembrane</keyword>
<dbReference type="Pfam" id="PF00001">
    <property type="entry name" value="7tm_1"/>
    <property type="match status" value="1"/>
</dbReference>
<evidence type="ECO:0000256" key="14">
    <source>
        <dbReference type="RuleBase" id="RU000688"/>
    </source>
</evidence>
<accession>A0A2R2MR79</accession>
<dbReference type="SMART" id="SM00369">
    <property type="entry name" value="LRR_TYP"/>
    <property type="match status" value="8"/>
</dbReference>
<feature type="transmembrane region" description="Helical" evidence="16">
    <location>
        <begin position="576"/>
        <end position="600"/>
    </location>
</feature>
<feature type="transmembrane region" description="Helical" evidence="16">
    <location>
        <begin position="620"/>
        <end position="641"/>
    </location>
</feature>
<dbReference type="PRINTS" id="PR00237">
    <property type="entry name" value="GPCRRHODOPSN"/>
</dbReference>